<reference evidence="10" key="1">
    <citation type="submission" date="2023-10" db="EMBL/GenBank/DDBJ databases">
        <title>Genome assembly of Pristionchus species.</title>
        <authorList>
            <person name="Yoshida K."/>
            <person name="Sommer R.J."/>
        </authorList>
    </citation>
    <scope>NUCLEOTIDE SEQUENCE</scope>
    <source>
        <strain evidence="10">RS5133</strain>
    </source>
</reference>
<gene>
    <name evidence="10" type="ORF">PFISCL1PPCAC_14018</name>
</gene>
<keyword evidence="7" id="KW-0978">Insecticide resistance</keyword>
<dbReference type="EMBL" id="BTSY01000004">
    <property type="protein sequence ID" value="GMT22721.1"/>
    <property type="molecule type" value="Genomic_DNA"/>
</dbReference>
<feature type="domain" description="Glycosyltransferase 2-like" evidence="9">
    <location>
        <begin position="180"/>
        <end position="392"/>
    </location>
</feature>
<evidence type="ECO:0000256" key="8">
    <source>
        <dbReference type="SAM" id="Phobius"/>
    </source>
</evidence>
<keyword evidence="8" id="KW-1133">Transmembrane helix</keyword>
<keyword evidence="11" id="KW-1185">Reference proteome</keyword>
<protein>
    <recommendedName>
        <fullName evidence="5">Beta-1,4-mannosyltransferase bre-3</fullName>
    </recommendedName>
    <alternativeName>
        <fullName evidence="6">Bacillus thuringiensis toxin-resistant protein 3</fullName>
    </alternativeName>
</protein>
<organism evidence="10 11">
    <name type="scientific">Pristionchus fissidentatus</name>
    <dbReference type="NCBI Taxonomy" id="1538716"/>
    <lineage>
        <taxon>Eukaryota</taxon>
        <taxon>Metazoa</taxon>
        <taxon>Ecdysozoa</taxon>
        <taxon>Nematoda</taxon>
        <taxon>Chromadorea</taxon>
        <taxon>Rhabditida</taxon>
        <taxon>Rhabditina</taxon>
        <taxon>Diplogasteromorpha</taxon>
        <taxon>Diplogasteroidea</taxon>
        <taxon>Neodiplogasteridae</taxon>
        <taxon>Pristionchus</taxon>
    </lineage>
</organism>
<dbReference type="PANTHER" id="PTHR16779">
    <property type="entry name" value="BETA-1,4-MANNOSYLTRANSFERASE EGH"/>
    <property type="match status" value="1"/>
</dbReference>
<evidence type="ECO:0000259" key="9">
    <source>
        <dbReference type="Pfam" id="PF13632"/>
    </source>
</evidence>
<evidence type="ECO:0000256" key="1">
    <source>
        <dbReference type="ARBA" id="ARBA00004922"/>
    </source>
</evidence>
<evidence type="ECO:0000313" key="10">
    <source>
        <dbReference type="EMBL" id="GMT22721.1"/>
    </source>
</evidence>
<keyword evidence="4" id="KW-0808">Transferase</keyword>
<dbReference type="GO" id="GO:0005737">
    <property type="term" value="C:cytoplasm"/>
    <property type="evidence" value="ECO:0007669"/>
    <property type="project" value="TreeGrafter"/>
</dbReference>
<dbReference type="AlphaFoldDB" id="A0AAV5VTD6"/>
<evidence type="ECO:0000256" key="4">
    <source>
        <dbReference type="ARBA" id="ARBA00022679"/>
    </source>
</evidence>
<feature type="transmembrane region" description="Helical" evidence="8">
    <location>
        <begin position="7"/>
        <end position="25"/>
    </location>
</feature>
<proteinExistence type="inferred from homology"/>
<evidence type="ECO:0000313" key="11">
    <source>
        <dbReference type="Proteomes" id="UP001432322"/>
    </source>
</evidence>
<dbReference type="InterPro" id="IPR001173">
    <property type="entry name" value="Glyco_trans_2-like"/>
</dbReference>
<accession>A0AAV5VTD6</accession>
<dbReference type="GO" id="GO:0019187">
    <property type="term" value="F:beta-1,4-mannosyltransferase activity"/>
    <property type="evidence" value="ECO:0007669"/>
    <property type="project" value="InterPro"/>
</dbReference>
<feature type="transmembrane region" description="Helical" evidence="8">
    <location>
        <begin position="405"/>
        <end position="435"/>
    </location>
</feature>
<feature type="non-terminal residue" evidence="10">
    <location>
        <position position="1"/>
    </location>
</feature>
<keyword evidence="8" id="KW-0472">Membrane</keyword>
<dbReference type="FunFam" id="3.90.550.10:FF:000175">
    <property type="entry name" value="Beta-1,4-mannosyltransferase bre-3"/>
    <property type="match status" value="1"/>
</dbReference>
<evidence type="ECO:0000256" key="5">
    <source>
        <dbReference type="ARBA" id="ARBA00071758"/>
    </source>
</evidence>
<comment type="pathway">
    <text evidence="1">Protein modification; protein glycosylation.</text>
</comment>
<dbReference type="PANTHER" id="PTHR16779:SF1">
    <property type="entry name" value="BETA-1,4-MANNOSYLTRANSFERASE EGH"/>
    <property type="match status" value="1"/>
</dbReference>
<evidence type="ECO:0000256" key="3">
    <source>
        <dbReference type="ARBA" id="ARBA00022676"/>
    </source>
</evidence>
<dbReference type="Gene3D" id="3.90.550.10">
    <property type="entry name" value="Spore Coat Polysaccharide Biosynthesis Protein SpsA, Chain A"/>
    <property type="match status" value="1"/>
</dbReference>
<sequence>NYEMKHILHCFALYSFIAIFIYFSIQTSSSEVEISLFERYGTFGAILLYVWRFLPVLILPQCLFHLVGLTFFNPFKKKISLKAVPLLSPFVCFRVVTRGLYPRLVKENIILNMETCKNAGMANFMFEIVTDNRLNLPAMQLVREIVVPPSYETKSGALFKARALQYCLEEEVNRLQDSDWVVHLDEETLLTTNSVCGILNFVEDGKHQFGQGVITYANGEIVNWFATLSDTYRVSDDLGKLRTQLSIFHKPLFGWKGSFVVSKYGAERTISWDHGPDGSIAEDTFFALIAQQAGYSFNYVEGEMLEKSPFTIIDFLQQRKRWLEGLLLCVHAREIRLPHRIPLASAVYTFLFAPLMFLQVLLLPYLHFPRVLPLEMIIAFLAAINIYMHVFGVCVSFNKKYRKNFLLLFVYCIGSCITILFTVFIESAAVFLYLFGPKKTFYIVQKETTPLIDV</sequence>
<dbReference type="InterPro" id="IPR029044">
    <property type="entry name" value="Nucleotide-diphossugar_trans"/>
</dbReference>
<keyword evidence="3" id="KW-0328">Glycosyltransferase</keyword>
<comment type="similarity">
    <text evidence="2">Belongs to the glycosyltransferase 2 family.</text>
</comment>
<name>A0AAV5VTD6_9BILA</name>
<dbReference type="Pfam" id="PF13632">
    <property type="entry name" value="Glyco_trans_2_3"/>
    <property type="match status" value="1"/>
</dbReference>
<dbReference type="SUPFAM" id="SSF53448">
    <property type="entry name" value="Nucleotide-diphospho-sugar transferases"/>
    <property type="match status" value="1"/>
</dbReference>
<feature type="transmembrane region" description="Helical" evidence="8">
    <location>
        <begin position="377"/>
        <end position="398"/>
    </location>
</feature>
<feature type="transmembrane region" description="Helical" evidence="8">
    <location>
        <begin position="343"/>
        <end position="365"/>
    </location>
</feature>
<evidence type="ECO:0000256" key="2">
    <source>
        <dbReference type="ARBA" id="ARBA00006739"/>
    </source>
</evidence>
<evidence type="ECO:0000256" key="7">
    <source>
        <dbReference type="ARBA" id="ARBA00084120"/>
    </source>
</evidence>
<feature type="transmembrane region" description="Helical" evidence="8">
    <location>
        <begin position="45"/>
        <end position="72"/>
    </location>
</feature>
<dbReference type="Proteomes" id="UP001432322">
    <property type="component" value="Unassembled WGS sequence"/>
</dbReference>
<evidence type="ECO:0000256" key="6">
    <source>
        <dbReference type="ARBA" id="ARBA00077352"/>
    </source>
</evidence>
<dbReference type="InterPro" id="IPR027389">
    <property type="entry name" value="B_mannosylTrfase_Bre-3/Egh"/>
</dbReference>
<comment type="caution">
    <text evidence="10">The sequence shown here is derived from an EMBL/GenBank/DDBJ whole genome shotgun (WGS) entry which is preliminary data.</text>
</comment>
<keyword evidence="8" id="KW-0812">Transmembrane</keyword>